<dbReference type="EMBL" id="PQIB02000016">
    <property type="protein sequence ID" value="RLM61089.1"/>
    <property type="molecule type" value="Genomic_DNA"/>
</dbReference>
<feature type="compositionally biased region" description="Basic residues" evidence="1">
    <location>
        <begin position="62"/>
        <end position="71"/>
    </location>
</feature>
<gene>
    <name evidence="2" type="ORF">C2845_PM14G11430</name>
</gene>
<protein>
    <submittedName>
        <fullName evidence="2">Gibberellin 3-beta-dioxygenase 1</fullName>
    </submittedName>
</protein>
<dbReference type="STRING" id="4540.A0A3L6PPK5"/>
<dbReference type="Proteomes" id="UP000275267">
    <property type="component" value="Unassembled WGS sequence"/>
</dbReference>
<reference evidence="3" key="1">
    <citation type="journal article" date="2019" name="Nat. Commun.">
        <title>The genome of broomcorn millet.</title>
        <authorList>
            <person name="Zou C."/>
            <person name="Miki D."/>
            <person name="Li D."/>
            <person name="Tang Q."/>
            <person name="Xiao L."/>
            <person name="Rajput S."/>
            <person name="Deng P."/>
            <person name="Jia W."/>
            <person name="Huang R."/>
            <person name="Zhang M."/>
            <person name="Sun Y."/>
            <person name="Hu J."/>
            <person name="Fu X."/>
            <person name="Schnable P.S."/>
            <person name="Li F."/>
            <person name="Zhang H."/>
            <person name="Feng B."/>
            <person name="Zhu X."/>
            <person name="Liu R."/>
            <person name="Schnable J.C."/>
            <person name="Zhu J.-K."/>
            <person name="Zhang H."/>
        </authorList>
    </citation>
    <scope>NUCLEOTIDE SEQUENCE [LARGE SCALE GENOMIC DNA]</scope>
</reference>
<dbReference type="AlphaFoldDB" id="A0A3L6PPK5"/>
<feature type="region of interest" description="Disordered" evidence="1">
    <location>
        <begin position="62"/>
        <end position="86"/>
    </location>
</feature>
<comment type="caution">
    <text evidence="2">The sequence shown here is derived from an EMBL/GenBank/DDBJ whole genome shotgun (WGS) entry which is preliminary data.</text>
</comment>
<sequence>MLGLHRKLEAMIWRAWASATERRLPPRLAQLQPPAVALRGVEAPPATACSWRRTGTIHRAVRGRAARRRGPRGAGQGRRELARGGPQAGHRVTVAVIAGELLAVVTRVLACLHRVSAPGGRERLSAQFVSKPKDSHTVRPLDELVDGDHPPLYKPCDFDGYVRFRFAGDGRKLSDPLEAFGVAKDE</sequence>
<dbReference type="Gene3D" id="2.60.120.330">
    <property type="entry name" value="B-lactam Antibiotic, Isopenicillin N Synthase, Chain"/>
    <property type="match status" value="1"/>
</dbReference>
<dbReference type="GO" id="GO:0051213">
    <property type="term" value="F:dioxygenase activity"/>
    <property type="evidence" value="ECO:0007669"/>
    <property type="project" value="UniProtKB-KW"/>
</dbReference>
<dbReference type="InterPro" id="IPR027443">
    <property type="entry name" value="IPNS-like_sf"/>
</dbReference>
<accession>A0A3L6PPK5</accession>
<dbReference type="OrthoDB" id="730583at2759"/>
<name>A0A3L6PPK5_PANMI</name>
<keyword evidence="3" id="KW-1185">Reference proteome</keyword>
<organism evidence="2 3">
    <name type="scientific">Panicum miliaceum</name>
    <name type="common">Proso millet</name>
    <name type="synonym">Broomcorn millet</name>
    <dbReference type="NCBI Taxonomy" id="4540"/>
    <lineage>
        <taxon>Eukaryota</taxon>
        <taxon>Viridiplantae</taxon>
        <taxon>Streptophyta</taxon>
        <taxon>Embryophyta</taxon>
        <taxon>Tracheophyta</taxon>
        <taxon>Spermatophyta</taxon>
        <taxon>Magnoliopsida</taxon>
        <taxon>Liliopsida</taxon>
        <taxon>Poales</taxon>
        <taxon>Poaceae</taxon>
        <taxon>PACMAD clade</taxon>
        <taxon>Panicoideae</taxon>
        <taxon>Panicodae</taxon>
        <taxon>Paniceae</taxon>
        <taxon>Panicinae</taxon>
        <taxon>Panicum</taxon>
        <taxon>Panicum sect. Panicum</taxon>
    </lineage>
</organism>
<evidence type="ECO:0000313" key="2">
    <source>
        <dbReference type="EMBL" id="RLM61089.1"/>
    </source>
</evidence>
<dbReference type="SUPFAM" id="SSF51197">
    <property type="entry name" value="Clavaminate synthase-like"/>
    <property type="match status" value="1"/>
</dbReference>
<evidence type="ECO:0000256" key="1">
    <source>
        <dbReference type="SAM" id="MobiDB-lite"/>
    </source>
</evidence>
<evidence type="ECO:0000313" key="3">
    <source>
        <dbReference type="Proteomes" id="UP000275267"/>
    </source>
</evidence>
<proteinExistence type="predicted"/>